<dbReference type="InterPro" id="IPR042099">
    <property type="entry name" value="ANL_N_sf"/>
</dbReference>
<organism evidence="1 2">
    <name type="scientific">Paenibacillus algicola</name>
    <dbReference type="NCBI Taxonomy" id="2565926"/>
    <lineage>
        <taxon>Bacteria</taxon>
        <taxon>Bacillati</taxon>
        <taxon>Bacillota</taxon>
        <taxon>Bacilli</taxon>
        <taxon>Bacillales</taxon>
        <taxon>Paenibacillaceae</taxon>
        <taxon>Paenibacillus</taxon>
    </lineage>
</organism>
<dbReference type="PANTHER" id="PTHR43845:SF1">
    <property type="entry name" value="BLR5969 PROTEIN"/>
    <property type="match status" value="1"/>
</dbReference>
<dbReference type="SUPFAM" id="SSF56801">
    <property type="entry name" value="Acetyl-CoA synthetase-like"/>
    <property type="match status" value="1"/>
</dbReference>
<protein>
    <submittedName>
        <fullName evidence="1">Coenzyme F390 synthetase-like protein</fullName>
    </submittedName>
</protein>
<gene>
    <name evidence="1" type="ORF">E6C60_3194</name>
</gene>
<dbReference type="RefSeq" id="WP_138226714.1">
    <property type="nucleotide sequence ID" value="NZ_CP040396.1"/>
</dbReference>
<reference evidence="1 2" key="1">
    <citation type="submission" date="2019-05" db="EMBL/GenBank/DDBJ databases">
        <authorList>
            <person name="Chen C."/>
        </authorList>
    </citation>
    <scope>NUCLEOTIDE SEQUENCE [LARGE SCALE GENOMIC DNA]</scope>
    <source>
        <strain evidence="1 2">HB172198</strain>
    </source>
</reference>
<dbReference type="OrthoDB" id="3981340at2"/>
<accession>A0A4P8XNP7</accession>
<dbReference type="Proteomes" id="UP000300879">
    <property type="component" value="Chromosome"/>
</dbReference>
<dbReference type="PANTHER" id="PTHR43845">
    <property type="entry name" value="BLR5969 PROTEIN"/>
    <property type="match status" value="1"/>
</dbReference>
<name>A0A4P8XNP7_9BACL</name>
<dbReference type="EMBL" id="CP040396">
    <property type="protein sequence ID" value="QCT03905.1"/>
    <property type="molecule type" value="Genomic_DNA"/>
</dbReference>
<dbReference type="Gene3D" id="3.40.50.12780">
    <property type="entry name" value="N-terminal domain of ligase-like"/>
    <property type="match status" value="1"/>
</dbReference>
<dbReference type="AlphaFoldDB" id="A0A4P8XNP7"/>
<dbReference type="KEGG" id="palo:E6C60_3194"/>
<evidence type="ECO:0000313" key="1">
    <source>
        <dbReference type="EMBL" id="QCT03905.1"/>
    </source>
</evidence>
<sequence length="420" mass="46816">MISSEQCHEMIARVSGCCPWYVTWAGLDFKNRNLRLSSLPLMTSSVLEQYYYTPDSGLSAQSGMLEYRTSGTSSGRRKSIFYTPSDEHHYVNIKLDVYRTILGADSYRSALADMGTGHAEATAVEVFQRLGMTAESISFRLPIEQHLEKLLQFQPEVLYTMPSILERILLTSPDPAAYGIRKVVLVGEIAPKGWMARAAEQLNLTLADMTDTYGSIEIGTMAYYSHEHGRYVLTDGLTAEGVGAEELGEGLEPLPPGEQILVLTSSVREAFPAIRYVTYDVVRDLRPIEVNGVQRMSFDSIVKRVGPDLKHGEKISIYDIEDVLYRRLGTGSVRVHMDLHGLQVKVYSPAHPTSGEPAFTSAELEAAGRELEQRIPEIAAMVQAGIIGRITVTEQRFQDEDHRSAVKQKKIHYNHREGSA</sequence>
<proteinExistence type="predicted"/>
<evidence type="ECO:0000313" key="2">
    <source>
        <dbReference type="Proteomes" id="UP000300879"/>
    </source>
</evidence>
<keyword evidence="2" id="KW-1185">Reference proteome</keyword>